<evidence type="ECO:0000313" key="9">
    <source>
        <dbReference type="Proteomes" id="UP000230002"/>
    </source>
</evidence>
<keyword evidence="5" id="KW-0560">Oxidoreductase</keyword>
<name>A0A2G8SI26_9APHY</name>
<evidence type="ECO:0000256" key="1">
    <source>
        <dbReference type="ARBA" id="ARBA00001974"/>
    </source>
</evidence>
<keyword evidence="6" id="KW-1133">Transmembrane helix</keyword>
<dbReference type="PANTHER" id="PTHR10961:SF46">
    <property type="entry name" value="PEROXISOMAL SARCOSINE OXIDASE"/>
    <property type="match status" value="1"/>
</dbReference>
<dbReference type="InterPro" id="IPR036188">
    <property type="entry name" value="FAD/NAD-bd_sf"/>
</dbReference>
<dbReference type="STRING" id="1077348.A0A2G8SI26"/>
<comment type="similarity">
    <text evidence="2">Belongs to the MSOX/MTOX family.</text>
</comment>
<keyword evidence="9" id="KW-1185">Reference proteome</keyword>
<comment type="cofactor">
    <cofactor evidence="1">
        <name>FAD</name>
        <dbReference type="ChEBI" id="CHEBI:57692"/>
    </cofactor>
</comment>
<evidence type="ECO:0000256" key="2">
    <source>
        <dbReference type="ARBA" id="ARBA00010989"/>
    </source>
</evidence>
<dbReference type="Pfam" id="PF01266">
    <property type="entry name" value="DAO"/>
    <property type="match status" value="1"/>
</dbReference>
<dbReference type="AlphaFoldDB" id="A0A2G8SI26"/>
<evidence type="ECO:0000259" key="7">
    <source>
        <dbReference type="Pfam" id="PF01266"/>
    </source>
</evidence>
<feature type="transmembrane region" description="Helical" evidence="6">
    <location>
        <begin position="6"/>
        <end position="27"/>
    </location>
</feature>
<evidence type="ECO:0000256" key="5">
    <source>
        <dbReference type="ARBA" id="ARBA00023002"/>
    </source>
</evidence>
<dbReference type="GO" id="GO:0050031">
    <property type="term" value="F:L-pipecolate oxidase activity"/>
    <property type="evidence" value="ECO:0007669"/>
    <property type="project" value="TreeGrafter"/>
</dbReference>
<organism evidence="8 9">
    <name type="scientific">Ganoderma sinense ZZ0214-1</name>
    <dbReference type="NCBI Taxonomy" id="1077348"/>
    <lineage>
        <taxon>Eukaryota</taxon>
        <taxon>Fungi</taxon>
        <taxon>Dikarya</taxon>
        <taxon>Basidiomycota</taxon>
        <taxon>Agaricomycotina</taxon>
        <taxon>Agaricomycetes</taxon>
        <taxon>Polyporales</taxon>
        <taxon>Polyporaceae</taxon>
        <taxon>Ganoderma</taxon>
    </lineage>
</organism>
<sequence length="445" mass="47994">MASVNYNSQIVIIGAGCFGLSTGYHLLKRGYKNVIILDRSSQLPAPDAASTDISKIVRSSYADILYTRLAREAISEWKNTQEWADSYHQTGVYCAMAHTDSYTDQAYQNDKAVGAAVEPLLNSKDIRSVFPSAANVSVPDNARGFINRDGGWAFASQGILRMMDKVTTLGGKIIAGKAVSELCRSDGKVSTVRCADGSTYEADLVVLATGSWSASAFPNLGLDTKCVATGQTVAFVQLTPEEAELYRACPVYLDFHTGFYAFPPNKDNIVKCAIHSGGFVRKIKSANLDVYISTPRTVASDGEDGLRIPRTALKSLRDSLVRIYPDIGSKPFCGTRLCWYTDSPDDNWVIGAHPDIANLVLATSGSGHAFKFLPVIGRLVADAVEGKLPPELVRKFAADRAHAHGDVTEPAIRLAPPADLLEDELCTPEDLLPVPLSSGWATGKL</sequence>
<evidence type="ECO:0000256" key="4">
    <source>
        <dbReference type="ARBA" id="ARBA00022827"/>
    </source>
</evidence>
<dbReference type="SUPFAM" id="SSF51905">
    <property type="entry name" value="FAD/NAD(P)-binding domain"/>
    <property type="match status" value="1"/>
</dbReference>
<dbReference type="GO" id="GO:0004657">
    <property type="term" value="F:proline dehydrogenase activity"/>
    <property type="evidence" value="ECO:0007669"/>
    <property type="project" value="TreeGrafter"/>
</dbReference>
<protein>
    <recommendedName>
        <fullName evidence="7">FAD dependent oxidoreductase domain-containing protein</fullName>
    </recommendedName>
</protein>
<keyword evidence="3" id="KW-0285">Flavoprotein</keyword>
<keyword evidence="4" id="KW-0274">FAD</keyword>
<dbReference type="GO" id="GO:0050660">
    <property type="term" value="F:flavin adenine dinucleotide binding"/>
    <property type="evidence" value="ECO:0007669"/>
    <property type="project" value="InterPro"/>
</dbReference>
<dbReference type="Gene3D" id="3.50.50.60">
    <property type="entry name" value="FAD/NAD(P)-binding domain"/>
    <property type="match status" value="1"/>
</dbReference>
<keyword evidence="6" id="KW-0472">Membrane</keyword>
<dbReference type="InterPro" id="IPR006076">
    <property type="entry name" value="FAD-dep_OxRdtase"/>
</dbReference>
<dbReference type="EMBL" id="AYKW01000007">
    <property type="protein sequence ID" value="PIL33413.1"/>
    <property type="molecule type" value="Genomic_DNA"/>
</dbReference>
<dbReference type="Proteomes" id="UP000230002">
    <property type="component" value="Unassembled WGS sequence"/>
</dbReference>
<proteinExistence type="inferred from homology"/>
<feature type="domain" description="FAD dependent oxidoreductase" evidence="7">
    <location>
        <begin position="10"/>
        <end position="382"/>
    </location>
</feature>
<evidence type="ECO:0000256" key="6">
    <source>
        <dbReference type="SAM" id="Phobius"/>
    </source>
</evidence>
<dbReference type="PANTHER" id="PTHR10961">
    <property type="entry name" value="PEROXISOMAL SARCOSINE OXIDASE"/>
    <property type="match status" value="1"/>
</dbReference>
<reference evidence="8 9" key="1">
    <citation type="journal article" date="2015" name="Sci. Rep.">
        <title>Chromosome-level genome map provides insights into diverse defense mechanisms in the medicinal fungus Ganoderma sinense.</title>
        <authorList>
            <person name="Zhu Y."/>
            <person name="Xu J."/>
            <person name="Sun C."/>
            <person name="Zhou S."/>
            <person name="Xu H."/>
            <person name="Nelson D.R."/>
            <person name="Qian J."/>
            <person name="Song J."/>
            <person name="Luo H."/>
            <person name="Xiang L."/>
            <person name="Li Y."/>
            <person name="Xu Z."/>
            <person name="Ji A."/>
            <person name="Wang L."/>
            <person name="Lu S."/>
            <person name="Hayward A."/>
            <person name="Sun W."/>
            <person name="Li X."/>
            <person name="Schwartz D.C."/>
            <person name="Wang Y."/>
            <person name="Chen S."/>
        </authorList>
    </citation>
    <scope>NUCLEOTIDE SEQUENCE [LARGE SCALE GENOMIC DNA]</scope>
    <source>
        <strain evidence="8 9">ZZ0214-1</strain>
    </source>
</reference>
<accession>A0A2G8SI26</accession>
<keyword evidence="6" id="KW-0812">Transmembrane</keyword>
<evidence type="ECO:0000256" key="3">
    <source>
        <dbReference type="ARBA" id="ARBA00022630"/>
    </source>
</evidence>
<dbReference type="GO" id="GO:0008115">
    <property type="term" value="F:sarcosine oxidase activity"/>
    <property type="evidence" value="ECO:0007669"/>
    <property type="project" value="TreeGrafter"/>
</dbReference>
<comment type="caution">
    <text evidence="8">The sequence shown here is derived from an EMBL/GenBank/DDBJ whole genome shotgun (WGS) entry which is preliminary data.</text>
</comment>
<dbReference type="OrthoDB" id="2219495at2759"/>
<gene>
    <name evidence="8" type="ORF">GSI_04035</name>
</gene>
<dbReference type="Gene3D" id="3.30.9.10">
    <property type="entry name" value="D-Amino Acid Oxidase, subunit A, domain 2"/>
    <property type="match status" value="1"/>
</dbReference>
<dbReference type="SUPFAM" id="SSF54373">
    <property type="entry name" value="FAD-linked reductases, C-terminal domain"/>
    <property type="match status" value="1"/>
</dbReference>
<dbReference type="InterPro" id="IPR045170">
    <property type="entry name" value="MTOX"/>
</dbReference>
<evidence type="ECO:0000313" key="8">
    <source>
        <dbReference type="EMBL" id="PIL33413.1"/>
    </source>
</evidence>